<protein>
    <submittedName>
        <fullName evidence="2">Uncharacterized protein</fullName>
    </submittedName>
</protein>
<dbReference type="Proteomes" id="UP000237934">
    <property type="component" value="Unassembled WGS sequence"/>
</dbReference>
<comment type="caution">
    <text evidence="2">The sequence shown here is derived from an EMBL/GenBank/DDBJ whole genome shotgun (WGS) entry which is preliminary data.</text>
</comment>
<keyword evidence="1" id="KW-0812">Transmembrane</keyword>
<evidence type="ECO:0000313" key="2">
    <source>
        <dbReference type="EMBL" id="PQF22870.1"/>
    </source>
</evidence>
<reference evidence="2 3" key="1">
    <citation type="journal article" date="2018" name="Pathog. Dis.">
        <title>Whole-genome sequencing based characterization of antimicrobial resistance in Enterococcus.</title>
        <authorList>
            <person name="Tyson G."/>
        </authorList>
    </citation>
    <scope>NUCLEOTIDE SEQUENCE [LARGE SCALE GENOMIC DNA]</scope>
    <source>
        <strain evidence="2 3">CVM N55263</strain>
    </source>
</reference>
<evidence type="ECO:0000313" key="3">
    <source>
        <dbReference type="Proteomes" id="UP000237934"/>
    </source>
</evidence>
<dbReference type="RefSeq" id="WP_104871879.1">
    <property type="nucleotide sequence ID" value="NZ_PUAP01000027.1"/>
</dbReference>
<dbReference type="EMBL" id="PUAP01000027">
    <property type="protein sequence ID" value="PQF22870.1"/>
    <property type="molecule type" value="Genomic_DNA"/>
</dbReference>
<dbReference type="AlphaFoldDB" id="A0A2S7RT97"/>
<feature type="transmembrane region" description="Helical" evidence="1">
    <location>
        <begin position="82"/>
        <end position="99"/>
    </location>
</feature>
<gene>
    <name evidence="2" type="ORF">CUS89_09155</name>
</gene>
<sequence>MKIEDGEIRNLCFDKKRVISGWCLLISDNNEEYLIRQNNFMVGLKQYRVSRKIYQANISLCKFSISGLEMEKEIRKKSEKSYLGVAIGLPLSNLVRNFIPQNWLWGKSNLPIDMLEGIINLLFFWLALVICLSVVSYWRKNRLKKELEKRGSSLKLIGKGYAITPLIITQKKLKWW</sequence>
<proteinExistence type="predicted"/>
<name>A0A2S7RT97_ENTMU</name>
<feature type="transmembrane region" description="Helical" evidence="1">
    <location>
        <begin position="119"/>
        <end position="138"/>
    </location>
</feature>
<keyword evidence="1" id="KW-0472">Membrane</keyword>
<accession>A0A2S7RT97</accession>
<evidence type="ECO:0000256" key="1">
    <source>
        <dbReference type="SAM" id="Phobius"/>
    </source>
</evidence>
<organism evidence="2 3">
    <name type="scientific">Enterococcus mundtii</name>
    <dbReference type="NCBI Taxonomy" id="53346"/>
    <lineage>
        <taxon>Bacteria</taxon>
        <taxon>Bacillati</taxon>
        <taxon>Bacillota</taxon>
        <taxon>Bacilli</taxon>
        <taxon>Lactobacillales</taxon>
        <taxon>Enterococcaceae</taxon>
        <taxon>Enterococcus</taxon>
    </lineage>
</organism>
<keyword evidence="1" id="KW-1133">Transmembrane helix</keyword>